<evidence type="ECO:0000256" key="6">
    <source>
        <dbReference type="ARBA" id="ARBA00022723"/>
    </source>
</evidence>
<reference evidence="15" key="2">
    <citation type="submission" date="2020-03" db="EMBL/GenBank/DDBJ databases">
        <title>Walnut 2.0.</title>
        <authorList>
            <person name="Marrano A."/>
            <person name="Britton M."/>
            <person name="Zimin A.V."/>
            <person name="Zaini P.A."/>
            <person name="Workman R."/>
            <person name="Puiu D."/>
            <person name="Bianco L."/>
            <person name="Allen B.J."/>
            <person name="Troggio M."/>
            <person name="Leslie C.A."/>
            <person name="Timp W."/>
            <person name="Dendekar A."/>
            <person name="Salzberg S.L."/>
            <person name="Neale D.B."/>
        </authorList>
    </citation>
    <scope>NUCLEOTIDE SEQUENCE</scope>
    <source>
        <tissue evidence="15">Leaves</tissue>
    </source>
</reference>
<dbReference type="PANTHER" id="PTHR47947:SF26">
    <property type="entry name" value="CYTOCHROME P450"/>
    <property type="match status" value="1"/>
</dbReference>
<dbReference type="EMBL" id="LIHL02000006">
    <property type="protein sequence ID" value="KAF5468355.1"/>
    <property type="molecule type" value="Genomic_DNA"/>
</dbReference>
<keyword evidence="8 13" id="KW-0560">Oxidoreductase</keyword>
<keyword evidence="9 12" id="KW-0408">Iron</keyword>
<dbReference type="PANTHER" id="PTHR47947">
    <property type="entry name" value="CYTOCHROME P450 82C3-RELATED"/>
    <property type="match status" value="1"/>
</dbReference>
<comment type="similarity">
    <text evidence="3 13">Belongs to the cytochrome P450 family.</text>
</comment>
<dbReference type="GO" id="GO:0020037">
    <property type="term" value="F:heme binding"/>
    <property type="evidence" value="ECO:0007669"/>
    <property type="project" value="InterPro"/>
</dbReference>
<keyword evidence="10 13" id="KW-0503">Monooxygenase</keyword>
<reference evidence="15" key="1">
    <citation type="submission" date="2015-10" db="EMBL/GenBank/DDBJ databases">
        <authorList>
            <person name="Martinez-Garcia P.J."/>
            <person name="Crepeau M.W."/>
            <person name="Puiu D."/>
            <person name="Gonzalez-Ibeas D."/>
            <person name="Whalen J."/>
            <person name="Stevens K."/>
            <person name="Paul R."/>
            <person name="Butterfield T."/>
            <person name="Britton M."/>
            <person name="Reagan R."/>
            <person name="Chakraborty S."/>
            <person name="Walawage S.L."/>
            <person name="Vasquez-Gross H.A."/>
            <person name="Cardeno C."/>
            <person name="Famula R."/>
            <person name="Pratt K."/>
            <person name="Kuruganti S."/>
            <person name="Aradhya M.K."/>
            <person name="Leslie C.A."/>
            <person name="Dandekar A.M."/>
            <person name="Salzberg S.L."/>
            <person name="Wegrzyn J.L."/>
            <person name="Langley C.H."/>
            <person name="Neale D.B."/>
        </authorList>
    </citation>
    <scope>NUCLEOTIDE SEQUENCE</scope>
    <source>
        <tissue evidence="15">Leaves</tissue>
    </source>
</reference>
<dbReference type="GO" id="GO:0005506">
    <property type="term" value="F:iron ion binding"/>
    <property type="evidence" value="ECO:0007669"/>
    <property type="project" value="InterPro"/>
</dbReference>
<evidence type="ECO:0008006" key="17">
    <source>
        <dbReference type="Google" id="ProtNLM"/>
    </source>
</evidence>
<dbReference type="Gene3D" id="1.10.630.10">
    <property type="entry name" value="Cytochrome P450"/>
    <property type="match status" value="1"/>
</dbReference>
<accession>A0A834CUH2</accession>
<keyword evidence="6 12" id="KW-0479">Metal-binding</keyword>
<dbReference type="PRINTS" id="PR00463">
    <property type="entry name" value="EP450I"/>
</dbReference>
<name>A0A834CUH2_JUGRE</name>
<evidence type="ECO:0000256" key="1">
    <source>
        <dbReference type="ARBA" id="ARBA00001971"/>
    </source>
</evidence>
<gene>
    <name evidence="15" type="ORF">F2P56_012513</name>
</gene>
<evidence type="ECO:0000256" key="14">
    <source>
        <dbReference type="SAM" id="Phobius"/>
    </source>
</evidence>
<evidence type="ECO:0000256" key="12">
    <source>
        <dbReference type="PIRSR" id="PIRSR602401-1"/>
    </source>
</evidence>
<evidence type="ECO:0000256" key="9">
    <source>
        <dbReference type="ARBA" id="ARBA00023004"/>
    </source>
</evidence>
<sequence length="543" mass="61558">LYPQPERNYMLLQYHPTFNMICITASIFVSLLPFLFFLLWKIRRAQQSAPQSSLPPEAGGAWPIIGHLHLLARSKLPAHIIMGNMADKYGPIFTIRLGVHKTIVVSNSEIAKECLTTKDKTFASRPKAMVSELMGYNYAIFGLSPYGRYWRQVRRITILEFLSDQRLEMFKHIGESEVNTSIRETYQLLLNNNKLVLVEMRRWFSNITLNTVFRMVVGKRFASATNGDKDEGNDLQCRKALTDFLMFAGKFVVSDALPYLRWLDLGGDQRGMKKSAREVDHVLEGLLEEHKQRKLSSEVKNGHQDFMDVMLSFVTDNIEISNFDADTITKATCLNLILAGTDTTAVTLTWTLCLLLNNREALEKVQQELDLQVGKERQVEDSDMKNLVYLQAVIKESLRLYPAAPLTLPHESTEDCTLAGYHVPAGTRLLVNLAKIHQDPLVWPEPTKFRPERFLTTHKDINVRGQNFDLIPFGSGRRVCPGISLGLNLTQLTLATFLHAFDISTPSAEPVDMVEKDIGVTSMKATPLEVHLTPRLLAQLYHV</sequence>
<keyword evidence="5 14" id="KW-0812">Transmembrane</keyword>
<dbReference type="SUPFAM" id="SSF48264">
    <property type="entry name" value="Cytochrome P450"/>
    <property type="match status" value="1"/>
</dbReference>
<dbReference type="FunFam" id="1.10.630.10:FF:000026">
    <property type="entry name" value="Cytochrome P450 82C4"/>
    <property type="match status" value="1"/>
</dbReference>
<evidence type="ECO:0000313" key="16">
    <source>
        <dbReference type="Proteomes" id="UP000619265"/>
    </source>
</evidence>
<dbReference type="PROSITE" id="PS00086">
    <property type="entry name" value="CYTOCHROME_P450"/>
    <property type="match status" value="1"/>
</dbReference>
<evidence type="ECO:0000256" key="3">
    <source>
        <dbReference type="ARBA" id="ARBA00010617"/>
    </source>
</evidence>
<dbReference type="GO" id="GO:0016020">
    <property type="term" value="C:membrane"/>
    <property type="evidence" value="ECO:0007669"/>
    <property type="project" value="UniProtKB-SubCell"/>
</dbReference>
<dbReference type="InterPro" id="IPR017972">
    <property type="entry name" value="Cyt_P450_CS"/>
</dbReference>
<dbReference type="Gramene" id="Jr06_07760_p1">
    <property type="protein sequence ID" value="cds.Jr06_07760_p1"/>
    <property type="gene ID" value="Jr06_07760"/>
</dbReference>
<evidence type="ECO:0000256" key="8">
    <source>
        <dbReference type="ARBA" id="ARBA00023002"/>
    </source>
</evidence>
<dbReference type="InterPro" id="IPR002401">
    <property type="entry name" value="Cyt_P450_E_grp-I"/>
</dbReference>
<dbReference type="Pfam" id="PF00067">
    <property type="entry name" value="p450"/>
    <property type="match status" value="1"/>
</dbReference>
<evidence type="ECO:0000313" key="15">
    <source>
        <dbReference type="EMBL" id="KAF5468355.1"/>
    </source>
</evidence>
<dbReference type="GO" id="GO:0016705">
    <property type="term" value="F:oxidoreductase activity, acting on paired donors, with incorporation or reduction of molecular oxygen"/>
    <property type="evidence" value="ECO:0007669"/>
    <property type="project" value="InterPro"/>
</dbReference>
<keyword evidence="11 14" id="KW-0472">Membrane</keyword>
<evidence type="ECO:0000256" key="7">
    <source>
        <dbReference type="ARBA" id="ARBA00022989"/>
    </source>
</evidence>
<feature type="non-terminal residue" evidence="15">
    <location>
        <position position="1"/>
    </location>
</feature>
<dbReference type="PRINTS" id="PR00385">
    <property type="entry name" value="P450"/>
</dbReference>
<keyword evidence="7 14" id="KW-1133">Transmembrane helix</keyword>
<evidence type="ECO:0000256" key="4">
    <source>
        <dbReference type="ARBA" id="ARBA00022617"/>
    </source>
</evidence>
<comment type="caution">
    <text evidence="15">The sequence shown here is derived from an EMBL/GenBank/DDBJ whole genome shotgun (WGS) entry which is preliminary data.</text>
</comment>
<dbReference type="InterPro" id="IPR036396">
    <property type="entry name" value="Cyt_P450_sf"/>
</dbReference>
<dbReference type="AlphaFoldDB" id="A0A834CUH2"/>
<evidence type="ECO:0000256" key="13">
    <source>
        <dbReference type="RuleBase" id="RU000461"/>
    </source>
</evidence>
<evidence type="ECO:0000256" key="11">
    <source>
        <dbReference type="ARBA" id="ARBA00023136"/>
    </source>
</evidence>
<comment type="cofactor">
    <cofactor evidence="1 12">
        <name>heme</name>
        <dbReference type="ChEBI" id="CHEBI:30413"/>
    </cofactor>
</comment>
<organism evidence="15 16">
    <name type="scientific">Juglans regia</name>
    <name type="common">English walnut</name>
    <dbReference type="NCBI Taxonomy" id="51240"/>
    <lineage>
        <taxon>Eukaryota</taxon>
        <taxon>Viridiplantae</taxon>
        <taxon>Streptophyta</taxon>
        <taxon>Embryophyta</taxon>
        <taxon>Tracheophyta</taxon>
        <taxon>Spermatophyta</taxon>
        <taxon>Magnoliopsida</taxon>
        <taxon>eudicotyledons</taxon>
        <taxon>Gunneridae</taxon>
        <taxon>Pentapetalae</taxon>
        <taxon>rosids</taxon>
        <taxon>fabids</taxon>
        <taxon>Fagales</taxon>
        <taxon>Juglandaceae</taxon>
        <taxon>Juglans</taxon>
    </lineage>
</organism>
<evidence type="ECO:0000256" key="2">
    <source>
        <dbReference type="ARBA" id="ARBA00004370"/>
    </source>
</evidence>
<feature type="transmembrane region" description="Helical" evidence="14">
    <location>
        <begin position="18"/>
        <end position="40"/>
    </location>
</feature>
<keyword evidence="4 12" id="KW-0349">Heme</keyword>
<dbReference type="Proteomes" id="UP000619265">
    <property type="component" value="Unassembled WGS sequence"/>
</dbReference>
<proteinExistence type="inferred from homology"/>
<evidence type="ECO:0000256" key="10">
    <source>
        <dbReference type="ARBA" id="ARBA00023033"/>
    </source>
</evidence>
<protein>
    <recommendedName>
        <fullName evidence="17">Cytochrome P450 CYP82D47-like</fullName>
    </recommendedName>
</protein>
<comment type="subcellular location">
    <subcellularLocation>
        <location evidence="2">Membrane</location>
    </subcellularLocation>
</comment>
<feature type="binding site" description="axial binding residue" evidence="12">
    <location>
        <position position="480"/>
    </location>
    <ligand>
        <name>heme</name>
        <dbReference type="ChEBI" id="CHEBI:30413"/>
    </ligand>
    <ligandPart>
        <name>Fe</name>
        <dbReference type="ChEBI" id="CHEBI:18248"/>
    </ligandPart>
</feature>
<dbReference type="InterPro" id="IPR001128">
    <property type="entry name" value="Cyt_P450"/>
</dbReference>
<dbReference type="GO" id="GO:0004497">
    <property type="term" value="F:monooxygenase activity"/>
    <property type="evidence" value="ECO:0007669"/>
    <property type="project" value="UniProtKB-KW"/>
</dbReference>
<dbReference type="InterPro" id="IPR050651">
    <property type="entry name" value="Plant_Cytochrome_P450_Monoox"/>
</dbReference>
<evidence type="ECO:0000256" key="5">
    <source>
        <dbReference type="ARBA" id="ARBA00022692"/>
    </source>
</evidence>